<dbReference type="Pfam" id="PF03684">
    <property type="entry name" value="UPF0179"/>
    <property type="match status" value="1"/>
</dbReference>
<dbReference type="EMBL" id="AUZZ01009726">
    <property type="protein sequence ID" value="EQD32692.1"/>
    <property type="molecule type" value="Genomic_DNA"/>
</dbReference>
<organism evidence="1">
    <name type="scientific">mine drainage metagenome</name>
    <dbReference type="NCBI Taxonomy" id="410659"/>
    <lineage>
        <taxon>unclassified sequences</taxon>
        <taxon>metagenomes</taxon>
        <taxon>ecological metagenomes</taxon>
    </lineage>
</organism>
<evidence type="ECO:0000313" key="1">
    <source>
        <dbReference type="EMBL" id="EQD32692.1"/>
    </source>
</evidence>
<comment type="caution">
    <text evidence="1">The sequence shown here is derived from an EMBL/GenBank/DDBJ whole genome shotgun (WGS) entry which is preliminary data.</text>
</comment>
<reference evidence="1" key="1">
    <citation type="submission" date="2013-08" db="EMBL/GenBank/DDBJ databases">
        <authorList>
            <person name="Mendez C."/>
            <person name="Richter M."/>
            <person name="Ferrer M."/>
            <person name="Sanchez J."/>
        </authorList>
    </citation>
    <scope>NUCLEOTIDE SEQUENCE</scope>
</reference>
<proteinExistence type="predicted"/>
<sequence>ANPGFEFIYQGGGPVCRSCPYRNACLTLDAGRRYRVTRVRPIQHPCALQETSAAVVEVERTARPLVVDAPIAVAGSSIEVGRYECRRLDCPNWDLCAGPSLPPRQRFRIERVDPAPAECRIGRKLRRVDAV</sequence>
<accession>T0YLB3</accession>
<dbReference type="PANTHER" id="PTHR40699:SF1">
    <property type="entry name" value="UPF0179 PROTEIN MJ1627"/>
    <property type="match status" value="1"/>
</dbReference>
<dbReference type="PANTHER" id="PTHR40699">
    <property type="entry name" value="UPF0179 PROTEIN MJ1627"/>
    <property type="match status" value="1"/>
</dbReference>
<name>T0YLB3_9ZZZZ</name>
<protein>
    <submittedName>
        <fullName evidence="1">Protein belonging to Uncharacterized protein family UPF0179</fullName>
    </submittedName>
</protein>
<gene>
    <name evidence="1" type="ORF">B2A_13432</name>
</gene>
<reference evidence="1" key="2">
    <citation type="journal article" date="2014" name="ISME J.">
        <title>Microbial stratification in low pH oxic and suboxic macroscopic growths along an acid mine drainage.</title>
        <authorList>
            <person name="Mendez-Garcia C."/>
            <person name="Mesa V."/>
            <person name="Sprenger R.R."/>
            <person name="Richter M."/>
            <person name="Diez M.S."/>
            <person name="Solano J."/>
            <person name="Bargiela R."/>
            <person name="Golyshina O.V."/>
            <person name="Manteca A."/>
            <person name="Ramos J.L."/>
            <person name="Gallego J.R."/>
            <person name="Llorente I."/>
            <person name="Martins Dos Santos V.A."/>
            <person name="Jensen O.N."/>
            <person name="Pelaez A.I."/>
            <person name="Sanchez J."/>
            <person name="Ferrer M."/>
        </authorList>
    </citation>
    <scope>NUCLEOTIDE SEQUENCE</scope>
</reference>
<dbReference type="AlphaFoldDB" id="T0YLB3"/>
<feature type="non-terminal residue" evidence="1">
    <location>
        <position position="1"/>
    </location>
</feature>
<dbReference type="InterPro" id="IPR005369">
    <property type="entry name" value="UPF0179"/>
</dbReference>